<evidence type="ECO:0000256" key="1">
    <source>
        <dbReference type="SAM" id="MobiDB-lite"/>
    </source>
</evidence>
<comment type="caution">
    <text evidence="2">The sequence shown here is derived from an EMBL/GenBank/DDBJ whole genome shotgun (WGS) entry which is preliminary data.</text>
</comment>
<organism evidence="2 3">
    <name type="scientific">Pyrrhoderma noxium</name>
    <dbReference type="NCBI Taxonomy" id="2282107"/>
    <lineage>
        <taxon>Eukaryota</taxon>
        <taxon>Fungi</taxon>
        <taxon>Dikarya</taxon>
        <taxon>Basidiomycota</taxon>
        <taxon>Agaricomycotina</taxon>
        <taxon>Agaricomycetes</taxon>
        <taxon>Hymenochaetales</taxon>
        <taxon>Hymenochaetaceae</taxon>
        <taxon>Pyrrhoderma</taxon>
    </lineage>
</organism>
<reference evidence="2 3" key="1">
    <citation type="journal article" date="2017" name="Mol. Ecol.">
        <title>Comparative and population genomic landscape of Phellinus noxius: A hypervariable fungus causing root rot in trees.</title>
        <authorList>
            <person name="Chung C.L."/>
            <person name="Lee T.J."/>
            <person name="Akiba M."/>
            <person name="Lee H.H."/>
            <person name="Kuo T.H."/>
            <person name="Liu D."/>
            <person name="Ke H.M."/>
            <person name="Yokoi T."/>
            <person name="Roa M.B."/>
            <person name="Lu M.J."/>
            <person name="Chang Y.Y."/>
            <person name="Ann P.J."/>
            <person name="Tsai J.N."/>
            <person name="Chen C.Y."/>
            <person name="Tzean S.S."/>
            <person name="Ota Y."/>
            <person name="Hattori T."/>
            <person name="Sahashi N."/>
            <person name="Liou R.F."/>
            <person name="Kikuchi T."/>
            <person name="Tsai I.J."/>
        </authorList>
    </citation>
    <scope>NUCLEOTIDE SEQUENCE [LARGE SCALE GENOMIC DNA]</scope>
    <source>
        <strain evidence="2 3">FFPRI411160</strain>
    </source>
</reference>
<feature type="compositionally biased region" description="Polar residues" evidence="1">
    <location>
        <begin position="525"/>
        <end position="536"/>
    </location>
</feature>
<protein>
    <submittedName>
        <fullName evidence="2">Uncharacterized protein</fullName>
    </submittedName>
</protein>
<dbReference type="OrthoDB" id="2758521at2759"/>
<evidence type="ECO:0000313" key="2">
    <source>
        <dbReference type="EMBL" id="PAV20145.1"/>
    </source>
</evidence>
<dbReference type="AlphaFoldDB" id="A0A286UL17"/>
<feature type="region of interest" description="Disordered" evidence="1">
    <location>
        <begin position="514"/>
        <end position="555"/>
    </location>
</feature>
<dbReference type="EMBL" id="NBII01000004">
    <property type="protein sequence ID" value="PAV20145.1"/>
    <property type="molecule type" value="Genomic_DNA"/>
</dbReference>
<gene>
    <name evidence="2" type="ORF">PNOK_0507900</name>
</gene>
<proteinExistence type="predicted"/>
<feature type="region of interest" description="Disordered" evidence="1">
    <location>
        <begin position="433"/>
        <end position="452"/>
    </location>
</feature>
<dbReference type="InParanoid" id="A0A286UL17"/>
<feature type="compositionally biased region" description="Acidic residues" evidence="1">
    <location>
        <begin position="573"/>
        <end position="582"/>
    </location>
</feature>
<feature type="region of interest" description="Disordered" evidence="1">
    <location>
        <begin position="572"/>
        <end position="596"/>
    </location>
</feature>
<evidence type="ECO:0000313" key="3">
    <source>
        <dbReference type="Proteomes" id="UP000217199"/>
    </source>
</evidence>
<name>A0A286UL17_9AGAM</name>
<dbReference type="Proteomes" id="UP000217199">
    <property type="component" value="Unassembled WGS sequence"/>
</dbReference>
<keyword evidence="3" id="KW-1185">Reference proteome</keyword>
<feature type="compositionally biased region" description="Low complexity" evidence="1">
    <location>
        <begin position="442"/>
        <end position="452"/>
    </location>
</feature>
<accession>A0A286UL17</accession>
<sequence length="596" mass="65379">MYTTFTSHRQYPPLMALFSLLFLLLILRASSGFRVNVTVDDQYGDPSTGQTPSYEPGGVWRQGSSCTGCSIKLDPNQTFDGTWHDVTWSVGNQPFTIEIEFTGVSVYVFFVLANMVPPVTTRTDVDFILDGDKSGKKSYLHIPGDITKIEYNVPVYVNENMENGPHKLLISTVGTEQTGSVLVLFDYLTYTIDISSGPLFTSTSDPSPTIYTSSTISNKVNSHRSEIIGGSVAGGLILLALISSTIFYILKDARRARNVTIDDEYGDPETGSMPTYLPSSNGSVWRLGDTCPGCHLTKVIDPSQAYLNTWHDCTWAANDEPYRVEIDFTGVAVYAYFILANQVNLTTTHTNISFTLDDNYVGKFEHIPGDTEELQYNAPVYVNETLENTSHKLVIAAVGPDWDHVTAIDWQHNNSLLLFDYLTYTVDDTIDTSTSPVPTETGLSTPSSSSGKSKAGLIGGLVAGVVILSALITSFFILLRRRRKLSRTDSIMSDEASMMSQHASINYLPSYSQSGGPSAYARSDSVGTTSYLTSERTPLGGGGEKSGERDQDMVGRIAMLEGEVDRLEVQLEMQDDQDDQESPPDYSALSHSNSLR</sequence>